<evidence type="ECO:0000256" key="13">
    <source>
        <dbReference type="ARBA" id="ARBA00038433"/>
    </source>
</evidence>
<dbReference type="Gene3D" id="2.60.40.10">
    <property type="entry name" value="Immunoglobulins"/>
    <property type="match status" value="2"/>
</dbReference>
<dbReference type="RefSeq" id="XP_032821027.1">
    <property type="nucleotide sequence ID" value="XM_032965136.1"/>
</dbReference>
<evidence type="ECO:0000259" key="17">
    <source>
        <dbReference type="PROSITE" id="PS50835"/>
    </source>
</evidence>
<dbReference type="CDD" id="cd00063">
    <property type="entry name" value="FN3"/>
    <property type="match status" value="1"/>
</dbReference>
<dbReference type="InterPro" id="IPR050467">
    <property type="entry name" value="LRFN"/>
</dbReference>
<evidence type="ECO:0000256" key="1">
    <source>
        <dbReference type="ARBA" id="ARBA00004479"/>
    </source>
</evidence>
<gene>
    <name evidence="20 21" type="primary">LOC116948453</name>
</gene>
<keyword evidence="4 16" id="KW-0732">Signal</keyword>
<dbReference type="SMART" id="SM00082">
    <property type="entry name" value="LRRCT"/>
    <property type="match status" value="1"/>
</dbReference>
<keyword evidence="9" id="KW-1015">Disulfide bond</keyword>
<keyword evidence="19" id="KW-1185">Reference proteome</keyword>
<dbReference type="GO" id="GO:0045202">
    <property type="term" value="C:synapse"/>
    <property type="evidence" value="ECO:0007669"/>
    <property type="project" value="UniProtKB-SubCell"/>
</dbReference>
<keyword evidence="7" id="KW-0770">Synapse</keyword>
<keyword evidence="5" id="KW-0677">Repeat</keyword>
<dbReference type="SUPFAM" id="SSF49265">
    <property type="entry name" value="Fibronectin type III"/>
    <property type="match status" value="1"/>
</dbReference>
<dbReference type="InterPro" id="IPR032675">
    <property type="entry name" value="LRR_dom_sf"/>
</dbReference>
<dbReference type="SMART" id="SM00408">
    <property type="entry name" value="IGc2"/>
    <property type="match status" value="1"/>
</dbReference>
<keyword evidence="8 15" id="KW-0472">Membrane</keyword>
<evidence type="ECO:0000256" key="9">
    <source>
        <dbReference type="ARBA" id="ARBA00023157"/>
    </source>
</evidence>
<evidence type="ECO:0000313" key="19">
    <source>
        <dbReference type="Proteomes" id="UP001318040"/>
    </source>
</evidence>
<evidence type="ECO:0000256" key="15">
    <source>
        <dbReference type="SAM" id="Phobius"/>
    </source>
</evidence>
<comment type="subcellular location">
    <subcellularLocation>
        <location evidence="1">Membrane</location>
        <topology evidence="1">Single-pass type I membrane protein</topology>
    </subcellularLocation>
    <subcellularLocation>
        <location evidence="12">Synapse</location>
    </subcellularLocation>
</comment>
<feature type="region of interest" description="Disordered" evidence="14">
    <location>
        <begin position="723"/>
        <end position="751"/>
    </location>
</feature>
<dbReference type="FunFam" id="3.80.10.10:FF:000019">
    <property type="entry name" value="leucine-rich repeat and fibronectin type III domain-containing protein 1"/>
    <property type="match status" value="1"/>
</dbReference>
<dbReference type="SUPFAM" id="SSF48726">
    <property type="entry name" value="Immunoglobulin"/>
    <property type="match status" value="1"/>
</dbReference>
<dbReference type="InterPro" id="IPR036116">
    <property type="entry name" value="FN3_sf"/>
</dbReference>
<feature type="domain" description="Fibronectin type-III" evidence="18">
    <location>
        <begin position="428"/>
        <end position="526"/>
    </location>
</feature>
<feature type="region of interest" description="Disordered" evidence="14">
    <location>
        <begin position="389"/>
        <end position="428"/>
    </location>
</feature>
<keyword evidence="2" id="KW-0433">Leucine-rich repeat</keyword>
<dbReference type="InterPro" id="IPR013098">
    <property type="entry name" value="Ig_I-set"/>
</dbReference>
<feature type="compositionally biased region" description="Gly residues" evidence="14">
    <location>
        <begin position="601"/>
        <end position="612"/>
    </location>
</feature>
<dbReference type="SMART" id="SM00369">
    <property type="entry name" value="LRR_TYP"/>
    <property type="match status" value="6"/>
</dbReference>
<accession>A0AAJ7TQY3</accession>
<dbReference type="Pfam" id="PF13855">
    <property type="entry name" value="LRR_8"/>
    <property type="match status" value="2"/>
</dbReference>
<keyword evidence="11" id="KW-0393">Immunoglobulin domain</keyword>
<evidence type="ECO:0000259" key="18">
    <source>
        <dbReference type="PROSITE" id="PS50853"/>
    </source>
</evidence>
<dbReference type="InterPro" id="IPR003598">
    <property type="entry name" value="Ig_sub2"/>
</dbReference>
<dbReference type="PANTHER" id="PTHR45842">
    <property type="entry name" value="SYNAPTIC ADHESION-LIKE MOLECULE SALM"/>
    <property type="match status" value="1"/>
</dbReference>
<keyword evidence="6 15" id="KW-1133">Transmembrane helix</keyword>
<feature type="compositionally biased region" description="Polar residues" evidence="14">
    <location>
        <begin position="404"/>
        <end position="423"/>
    </location>
</feature>
<dbReference type="SMART" id="SM00409">
    <property type="entry name" value="IG"/>
    <property type="match status" value="1"/>
</dbReference>
<proteinExistence type="inferred from homology"/>
<dbReference type="PROSITE" id="PS50835">
    <property type="entry name" value="IG_LIKE"/>
    <property type="match status" value="1"/>
</dbReference>
<evidence type="ECO:0000256" key="12">
    <source>
        <dbReference type="ARBA" id="ARBA00034103"/>
    </source>
</evidence>
<dbReference type="Pfam" id="PF00041">
    <property type="entry name" value="fn3"/>
    <property type="match status" value="1"/>
</dbReference>
<evidence type="ECO:0000256" key="8">
    <source>
        <dbReference type="ARBA" id="ARBA00023136"/>
    </source>
</evidence>
<feature type="compositionally biased region" description="Low complexity" evidence="14">
    <location>
        <begin position="627"/>
        <end position="647"/>
    </location>
</feature>
<feature type="chain" id="PRO_5044709394" evidence="16">
    <location>
        <begin position="32"/>
        <end position="827"/>
    </location>
</feature>
<dbReference type="InterPro" id="IPR013783">
    <property type="entry name" value="Ig-like_fold"/>
</dbReference>
<dbReference type="InterPro" id="IPR036179">
    <property type="entry name" value="Ig-like_dom_sf"/>
</dbReference>
<keyword evidence="3 15" id="KW-0812">Transmembrane</keyword>
<dbReference type="InterPro" id="IPR003599">
    <property type="entry name" value="Ig_sub"/>
</dbReference>
<dbReference type="Gene3D" id="3.80.10.10">
    <property type="entry name" value="Ribonuclease Inhibitor"/>
    <property type="match status" value="2"/>
</dbReference>
<comment type="similarity">
    <text evidence="13">Belongs to the LRFN family.</text>
</comment>
<evidence type="ECO:0000256" key="16">
    <source>
        <dbReference type="SAM" id="SignalP"/>
    </source>
</evidence>
<keyword evidence="10" id="KW-0325">Glycoprotein</keyword>
<evidence type="ECO:0000256" key="14">
    <source>
        <dbReference type="SAM" id="MobiDB-lite"/>
    </source>
</evidence>
<reference evidence="20 21" key="1">
    <citation type="submission" date="2025-04" db="UniProtKB">
        <authorList>
            <consortium name="RefSeq"/>
        </authorList>
    </citation>
    <scope>IDENTIFICATION</scope>
    <source>
        <tissue evidence="20 21">Sperm</tissue>
    </source>
</reference>
<dbReference type="InterPro" id="IPR001611">
    <property type="entry name" value="Leu-rich_rpt"/>
</dbReference>
<dbReference type="Proteomes" id="UP001318040">
    <property type="component" value="Chromosome 33"/>
</dbReference>
<feature type="transmembrane region" description="Helical" evidence="15">
    <location>
        <begin position="555"/>
        <end position="581"/>
    </location>
</feature>
<evidence type="ECO:0000256" key="7">
    <source>
        <dbReference type="ARBA" id="ARBA00023018"/>
    </source>
</evidence>
<protein>
    <submittedName>
        <fullName evidence="20 21">Leucine-rich repeat and fibronectin type III domain-containing protein 1-like protein</fullName>
    </submittedName>
</protein>
<dbReference type="PANTHER" id="PTHR45842:SF12">
    <property type="entry name" value="KEKKON 5, ISOFORM A"/>
    <property type="match status" value="1"/>
</dbReference>
<dbReference type="InterPro" id="IPR000483">
    <property type="entry name" value="Cys-rich_flank_reg_C"/>
</dbReference>
<dbReference type="AlphaFoldDB" id="A0AAJ7TQY3"/>
<feature type="signal peptide" evidence="16">
    <location>
        <begin position="1"/>
        <end position="31"/>
    </location>
</feature>
<feature type="region of interest" description="Disordered" evidence="14">
    <location>
        <begin position="764"/>
        <end position="787"/>
    </location>
</feature>
<sequence>MAQPPLGPQETRLLAPAVLALLALLLHQAPALCPRRCVCQNLSPSMATLCAKKGLLAVPATVDRRTVELRLADNYITRLRRQDLANMSGMVDLTLSRNALEEVEAGSFADLRVLRSLYLDGNRLTNISAETLRGLASLRLLTVSFNQLDHIAEGAFDDFLLSMEDLDLSYNSLEKVPWEAIQRMTNLHALGLDHNLLDRVVAGSFAHLYKLARLDLSSNRLRTVAPDPLFSRAQGAGGGLLAVSLAGNPLHCNCELLWLRRQERQDLLETCSSPAHLAGRAFWAVGEDEFACEPPLITHHTPRLVVLEGQRATLRCRAVGDPEPRVHWLAPGGRVVGASGRAVVHANGTLEILSASPREDGTFTCFASNAAGEAIANVELSIIHLPRPPNETGWAREPDPGSSDIATPNRPSSSMGPGTNASDNKAHHKRRVAAVDVAATSALVRWTAWKGMRGVRMYQVQYNGSVDDSYVYRMMSPGSSSCLITGLLPGVGYQVCVLAIYYDGTIVPSVAATRLLGCVDFVTEETGDGDSSLCSSSSSISSSMANDGAVMPGQLLGGTMVIIIGGIIVACLLVFTVILVIGYKACAANDGTTKTSSRANGAGGTAAGGTSGAAGPADGYSAATAVAASHPNSNSSNSNGNNGGAAAPAGLPVQASYGDVVRELNQLKLAKAPDPASDVKPATLPRAPRTARLGVDLGAESPPPPAAAAATERATLPRRLAAHRRSVASMPQRSGDVSPPADSSTPAVWPRGVGRRATRSLSFDGGSFPHGVPSLGLSGAGQPRRAGGMWTKRSMSVNGMVPSVEDGKLSGRKAIFSSSDWILESTV</sequence>
<dbReference type="KEGG" id="pmrn:116948453"/>
<name>A0AAJ7TQY3_PETMA</name>
<feature type="region of interest" description="Disordered" evidence="14">
    <location>
        <begin position="591"/>
        <end position="647"/>
    </location>
</feature>
<evidence type="ECO:0000256" key="6">
    <source>
        <dbReference type="ARBA" id="ARBA00022989"/>
    </source>
</evidence>
<dbReference type="InterPro" id="IPR007110">
    <property type="entry name" value="Ig-like_dom"/>
</dbReference>
<organism evidence="19 21">
    <name type="scientific">Petromyzon marinus</name>
    <name type="common">Sea lamprey</name>
    <dbReference type="NCBI Taxonomy" id="7757"/>
    <lineage>
        <taxon>Eukaryota</taxon>
        <taxon>Metazoa</taxon>
        <taxon>Chordata</taxon>
        <taxon>Craniata</taxon>
        <taxon>Vertebrata</taxon>
        <taxon>Cyclostomata</taxon>
        <taxon>Hyperoartia</taxon>
        <taxon>Petromyzontiformes</taxon>
        <taxon>Petromyzontidae</taxon>
        <taxon>Petromyzon</taxon>
    </lineage>
</organism>
<evidence type="ECO:0000256" key="5">
    <source>
        <dbReference type="ARBA" id="ARBA00022737"/>
    </source>
</evidence>
<feature type="domain" description="Ig-like" evidence="17">
    <location>
        <begin position="294"/>
        <end position="381"/>
    </location>
</feature>
<evidence type="ECO:0000256" key="4">
    <source>
        <dbReference type="ARBA" id="ARBA00022729"/>
    </source>
</evidence>
<dbReference type="GO" id="GO:0016020">
    <property type="term" value="C:membrane"/>
    <property type="evidence" value="ECO:0007669"/>
    <property type="project" value="UniProtKB-SubCell"/>
</dbReference>
<evidence type="ECO:0000256" key="2">
    <source>
        <dbReference type="ARBA" id="ARBA00022614"/>
    </source>
</evidence>
<evidence type="ECO:0000313" key="21">
    <source>
        <dbReference type="RefSeq" id="XP_032821027.1"/>
    </source>
</evidence>
<evidence type="ECO:0000256" key="3">
    <source>
        <dbReference type="ARBA" id="ARBA00022692"/>
    </source>
</evidence>
<evidence type="ECO:0000256" key="11">
    <source>
        <dbReference type="ARBA" id="ARBA00023319"/>
    </source>
</evidence>
<evidence type="ECO:0000256" key="10">
    <source>
        <dbReference type="ARBA" id="ARBA00023180"/>
    </source>
</evidence>
<dbReference type="SUPFAM" id="SSF52058">
    <property type="entry name" value="L domain-like"/>
    <property type="match status" value="1"/>
</dbReference>
<dbReference type="Pfam" id="PF07679">
    <property type="entry name" value="I-set"/>
    <property type="match status" value="1"/>
</dbReference>
<evidence type="ECO:0000313" key="20">
    <source>
        <dbReference type="RefSeq" id="XP_032821026.1"/>
    </source>
</evidence>
<dbReference type="PROSITE" id="PS50853">
    <property type="entry name" value="FN3"/>
    <property type="match status" value="1"/>
</dbReference>
<dbReference type="InterPro" id="IPR003961">
    <property type="entry name" value="FN3_dom"/>
</dbReference>
<feature type="region of interest" description="Disordered" evidence="14">
    <location>
        <begin position="669"/>
        <end position="689"/>
    </location>
</feature>
<dbReference type="InterPro" id="IPR003591">
    <property type="entry name" value="Leu-rich_rpt_typical-subtyp"/>
</dbReference>
<dbReference type="RefSeq" id="XP_032821026.1">
    <property type="nucleotide sequence ID" value="XM_032965135.1"/>
</dbReference>
<dbReference type="FunFam" id="2.60.40.10:FF:000091">
    <property type="entry name" value="Leucine-rich repeat and fibronectin type III domain-containing protein 1"/>
    <property type="match status" value="1"/>
</dbReference>